<dbReference type="Proteomes" id="UP000030748">
    <property type="component" value="Unassembled WGS sequence"/>
</dbReference>
<dbReference type="SUPFAM" id="SSF49599">
    <property type="entry name" value="TRAF domain-like"/>
    <property type="match status" value="2"/>
</dbReference>
<organism evidence="2 3">
    <name type="scientific">Erythranthe guttata</name>
    <name type="common">Yellow monkey flower</name>
    <name type="synonym">Mimulus guttatus</name>
    <dbReference type="NCBI Taxonomy" id="4155"/>
    <lineage>
        <taxon>Eukaryota</taxon>
        <taxon>Viridiplantae</taxon>
        <taxon>Streptophyta</taxon>
        <taxon>Embryophyta</taxon>
        <taxon>Tracheophyta</taxon>
        <taxon>Spermatophyta</taxon>
        <taxon>Magnoliopsida</taxon>
        <taxon>eudicotyledons</taxon>
        <taxon>Gunneridae</taxon>
        <taxon>Pentapetalae</taxon>
        <taxon>asterids</taxon>
        <taxon>lamiids</taxon>
        <taxon>Lamiales</taxon>
        <taxon>Phrymaceae</taxon>
        <taxon>Erythranthe</taxon>
    </lineage>
</organism>
<reference evidence="2 3" key="1">
    <citation type="journal article" date="2013" name="Proc. Natl. Acad. Sci. U.S.A.">
        <title>Fine-scale variation in meiotic recombination in Mimulus inferred from population shotgun sequencing.</title>
        <authorList>
            <person name="Hellsten U."/>
            <person name="Wright K.M."/>
            <person name="Jenkins J."/>
            <person name="Shu S."/>
            <person name="Yuan Y."/>
            <person name="Wessler S.R."/>
            <person name="Schmutz J."/>
            <person name="Willis J.H."/>
            <person name="Rokhsar D.S."/>
        </authorList>
    </citation>
    <scope>NUCLEOTIDE SEQUENCE [LARGE SCALE GENOMIC DNA]</scope>
    <source>
        <strain evidence="3">cv. DUN x IM62</strain>
    </source>
</reference>
<sequence length="302" mass="34061">METREIPPAHFLIKIESFSLLDSYETKKFAAGGYDWRLIINPNGDDNDKDCEYVSVNLAMADTSSLPANWEVNALFSISLFNQISGNYLSSLGVRRSFLGMKSQWGLSNFISKKILLDQSNGYLINDTCVFGAEVFVIKREAVTEYLSLKKDVIPYKRDWTISNFSQLGDYFDIIFNSVINIRKISLDPRGNGEGTGSHVSIFLYYLGSERVEACYTICIKNQVNDEPKKRTGKSTTSKIYSRSCRLSTNWFSGGTSWYSSQPAWGWPTFIELDTINDPKKGLVVNDSCLLNIEISLQALAK</sequence>
<dbReference type="InterPro" id="IPR008974">
    <property type="entry name" value="TRAF-like"/>
</dbReference>
<dbReference type="EMBL" id="KI630370">
    <property type="protein sequence ID" value="EYU41008.1"/>
    <property type="molecule type" value="Genomic_DNA"/>
</dbReference>
<proteinExistence type="predicted"/>
<dbReference type="Gene3D" id="2.60.210.10">
    <property type="entry name" value="Apoptosis, Tumor Necrosis Factor Receptor Associated Protein 2, Chain A"/>
    <property type="match status" value="2"/>
</dbReference>
<dbReference type="Pfam" id="PF22486">
    <property type="entry name" value="MATH_2"/>
    <property type="match status" value="2"/>
</dbReference>
<evidence type="ECO:0000259" key="1">
    <source>
        <dbReference type="PROSITE" id="PS50144"/>
    </source>
</evidence>
<dbReference type="eggNOG" id="KOG1987">
    <property type="taxonomic scope" value="Eukaryota"/>
</dbReference>
<dbReference type="AlphaFoldDB" id="A0A022RMK8"/>
<name>A0A022RMK8_ERYGU</name>
<evidence type="ECO:0000313" key="2">
    <source>
        <dbReference type="EMBL" id="EYU41008.1"/>
    </source>
</evidence>
<keyword evidence="3" id="KW-1185">Reference proteome</keyword>
<feature type="domain" description="MATH" evidence="1">
    <location>
        <begin position="155"/>
        <end position="295"/>
    </location>
</feature>
<gene>
    <name evidence="2" type="ORF">MIMGU_mgv1a018450mg</name>
</gene>
<dbReference type="PANTHER" id="PTHR46162:SF20">
    <property type="entry name" value="UBIQUITIN CARBOXYL-TERMINAL HYDROLASE 7-LIKE ISOFORM X1"/>
    <property type="match status" value="1"/>
</dbReference>
<accession>A0A022RMK8</accession>
<feature type="domain" description="MATH" evidence="1">
    <location>
        <begin position="8"/>
        <end position="135"/>
    </location>
</feature>
<dbReference type="CDD" id="cd00121">
    <property type="entry name" value="MATH"/>
    <property type="match status" value="2"/>
</dbReference>
<dbReference type="PROSITE" id="PS50144">
    <property type="entry name" value="MATH"/>
    <property type="match status" value="2"/>
</dbReference>
<protein>
    <recommendedName>
        <fullName evidence="1">MATH domain-containing protein</fullName>
    </recommendedName>
</protein>
<dbReference type="InterPro" id="IPR002083">
    <property type="entry name" value="MATH/TRAF_dom"/>
</dbReference>
<evidence type="ECO:0000313" key="3">
    <source>
        <dbReference type="Proteomes" id="UP000030748"/>
    </source>
</evidence>
<dbReference type="SMART" id="SM00061">
    <property type="entry name" value="MATH"/>
    <property type="match status" value="2"/>
</dbReference>
<dbReference type="PANTHER" id="PTHR46162">
    <property type="entry name" value="TRAF-LIKE FAMILY PROTEIN"/>
    <property type="match status" value="1"/>
</dbReference>